<evidence type="ECO:0000256" key="5">
    <source>
        <dbReference type="ARBA" id="ARBA00022729"/>
    </source>
</evidence>
<sequence length="702" mass="78542">MASLPCRLTVLISPVLRKTRLALALMLLLSASRAQAAVPVAEANQDLTEMTLEQLMEVEVPTVIGASKYEQKVTEAPASVSIVTAEDIRRYGYRTLADALNSVRGLYITYDRNYHFLGIRGFGRPGDYNSRVLMLVDGHRINDNIFDTAPIGTEFPLDLDLIDRIEVIRGPGSSLYGTNAFFGVINVITRQGSDLQGAETAAAAGRFATYNGRASYGKEFANGLDLLLSASVMHSDGPQRLFFKSFDRPALHDGTAVDLDGDRNCQLFAKGSWRDFTLMGAYATRTKQIPTASFGTVFGVPGTETTDAHGFFDLKFVHNLPDQGQLTARLFFDHYYYQGNYLFDQNNPDNTADPTQPPLLVPNRDVSRGTWWGTEVQYTRSFLERMKLSLGGEFRDNVQQRQENYDVNPYRKVLDDSRSSTIWALYLQDDLQLLRNLILSAGVRHDHYDTFGGSWNPRVGLIYEPIPGSVGKLLYGEAFRAPNAFELYYEDQVSGKANPGLKPEKIRTYEAVYEQYFQEHLQSSLSAFYYRIQDLITQVDIGGGMSQYQNVDSVDARGIEAELEGKWDGGYQARGSYTWQRAEDARTGATLTNSPRHLAKLNLTAPLYREILFAGVEEQYSASRLTVTPGSSTGGYFITNLTLFSRGIVPGLELSASVYNLLDRHYTTPSFNNVYLVNNVPTGPDRITQDGRTFRVKLQYLF</sequence>
<dbReference type="PANTHER" id="PTHR30069:SF29">
    <property type="entry name" value="HEMOGLOBIN AND HEMOGLOBIN-HAPTOGLOBIN-BINDING PROTEIN 1-RELATED"/>
    <property type="match status" value="1"/>
</dbReference>
<keyword evidence="4 10" id="KW-0812">Transmembrane</keyword>
<keyword evidence="3 10" id="KW-1134">Transmembrane beta strand</keyword>
<dbReference type="InterPro" id="IPR039426">
    <property type="entry name" value="TonB-dep_rcpt-like"/>
</dbReference>
<evidence type="ECO:0000259" key="14">
    <source>
        <dbReference type="Pfam" id="PF07715"/>
    </source>
</evidence>
<evidence type="ECO:0000259" key="13">
    <source>
        <dbReference type="Pfam" id="PF00593"/>
    </source>
</evidence>
<dbReference type="PANTHER" id="PTHR30069">
    <property type="entry name" value="TONB-DEPENDENT OUTER MEMBRANE RECEPTOR"/>
    <property type="match status" value="1"/>
</dbReference>
<gene>
    <name evidence="15" type="ORF">JFN93_24075</name>
</gene>
<evidence type="ECO:0000256" key="6">
    <source>
        <dbReference type="ARBA" id="ARBA00023077"/>
    </source>
</evidence>
<evidence type="ECO:0000256" key="12">
    <source>
        <dbReference type="SAM" id="SignalP"/>
    </source>
</evidence>
<dbReference type="GO" id="GO:0009279">
    <property type="term" value="C:cell outer membrane"/>
    <property type="evidence" value="ECO:0007669"/>
    <property type="project" value="UniProtKB-SubCell"/>
</dbReference>
<evidence type="ECO:0000256" key="11">
    <source>
        <dbReference type="RuleBase" id="RU003357"/>
    </source>
</evidence>
<reference evidence="15" key="1">
    <citation type="submission" date="2020-12" db="EMBL/GenBank/DDBJ databases">
        <title>Geomonas sp. Red875, isolated from river sediment.</title>
        <authorList>
            <person name="Xu Z."/>
            <person name="Zhang Z."/>
            <person name="Masuda Y."/>
            <person name="Itoh H."/>
            <person name="Senoo K."/>
        </authorList>
    </citation>
    <scope>NUCLEOTIDE SEQUENCE</scope>
    <source>
        <strain evidence="15">Red875</strain>
    </source>
</reference>
<organism evidence="15 16">
    <name type="scientific">Geomesophilobacter sediminis</name>
    <dbReference type="NCBI Taxonomy" id="2798584"/>
    <lineage>
        <taxon>Bacteria</taxon>
        <taxon>Pseudomonadati</taxon>
        <taxon>Thermodesulfobacteriota</taxon>
        <taxon>Desulfuromonadia</taxon>
        <taxon>Geobacterales</taxon>
        <taxon>Geobacteraceae</taxon>
        <taxon>Geomesophilobacter</taxon>
    </lineage>
</organism>
<dbReference type="Pfam" id="PF00593">
    <property type="entry name" value="TonB_dep_Rec_b-barrel"/>
    <property type="match status" value="1"/>
</dbReference>
<dbReference type="EMBL" id="JAEMHM010000030">
    <property type="protein sequence ID" value="MBJ6727798.1"/>
    <property type="molecule type" value="Genomic_DNA"/>
</dbReference>
<evidence type="ECO:0000256" key="8">
    <source>
        <dbReference type="ARBA" id="ARBA00023170"/>
    </source>
</evidence>
<dbReference type="PROSITE" id="PS52016">
    <property type="entry name" value="TONB_DEPENDENT_REC_3"/>
    <property type="match status" value="1"/>
</dbReference>
<feature type="domain" description="TonB-dependent receptor plug" evidence="14">
    <location>
        <begin position="73"/>
        <end position="184"/>
    </location>
</feature>
<evidence type="ECO:0000256" key="7">
    <source>
        <dbReference type="ARBA" id="ARBA00023136"/>
    </source>
</evidence>
<comment type="similarity">
    <text evidence="10 11">Belongs to the TonB-dependent receptor family.</text>
</comment>
<evidence type="ECO:0000313" key="16">
    <source>
        <dbReference type="Proteomes" id="UP000636888"/>
    </source>
</evidence>
<dbReference type="InterPro" id="IPR012910">
    <property type="entry name" value="Plug_dom"/>
</dbReference>
<evidence type="ECO:0000313" key="15">
    <source>
        <dbReference type="EMBL" id="MBJ6727798.1"/>
    </source>
</evidence>
<evidence type="ECO:0000256" key="4">
    <source>
        <dbReference type="ARBA" id="ARBA00022692"/>
    </source>
</evidence>
<dbReference type="CDD" id="cd01347">
    <property type="entry name" value="ligand_gated_channel"/>
    <property type="match status" value="1"/>
</dbReference>
<dbReference type="SUPFAM" id="SSF56935">
    <property type="entry name" value="Porins"/>
    <property type="match status" value="1"/>
</dbReference>
<feature type="signal peptide" evidence="12">
    <location>
        <begin position="1"/>
        <end position="36"/>
    </location>
</feature>
<evidence type="ECO:0000256" key="10">
    <source>
        <dbReference type="PROSITE-ProRule" id="PRU01360"/>
    </source>
</evidence>
<keyword evidence="2 10" id="KW-0813">Transport</keyword>
<keyword evidence="8 15" id="KW-0675">Receptor</keyword>
<evidence type="ECO:0000256" key="9">
    <source>
        <dbReference type="ARBA" id="ARBA00023237"/>
    </source>
</evidence>
<accession>A0A8J7M347</accession>
<comment type="subcellular location">
    <subcellularLocation>
        <location evidence="1 10">Cell outer membrane</location>
        <topology evidence="1 10">Multi-pass membrane protein</topology>
    </subcellularLocation>
</comment>
<keyword evidence="5 12" id="KW-0732">Signal</keyword>
<dbReference type="Proteomes" id="UP000636888">
    <property type="component" value="Unassembled WGS sequence"/>
</dbReference>
<keyword evidence="16" id="KW-1185">Reference proteome</keyword>
<keyword evidence="6 11" id="KW-0798">TonB box</keyword>
<dbReference type="InterPro" id="IPR000531">
    <property type="entry name" value="Beta-barrel_TonB"/>
</dbReference>
<evidence type="ECO:0000256" key="2">
    <source>
        <dbReference type="ARBA" id="ARBA00022448"/>
    </source>
</evidence>
<comment type="caution">
    <text evidence="15">The sequence shown here is derived from an EMBL/GenBank/DDBJ whole genome shotgun (WGS) entry which is preliminary data.</text>
</comment>
<dbReference type="Pfam" id="PF07715">
    <property type="entry name" value="Plug"/>
    <property type="match status" value="1"/>
</dbReference>
<dbReference type="Gene3D" id="2.40.170.20">
    <property type="entry name" value="TonB-dependent receptor, beta-barrel domain"/>
    <property type="match status" value="1"/>
</dbReference>
<dbReference type="GO" id="GO:0015344">
    <property type="term" value="F:siderophore uptake transmembrane transporter activity"/>
    <property type="evidence" value="ECO:0007669"/>
    <property type="project" value="TreeGrafter"/>
</dbReference>
<dbReference type="AlphaFoldDB" id="A0A8J7M347"/>
<dbReference type="InterPro" id="IPR037066">
    <property type="entry name" value="Plug_dom_sf"/>
</dbReference>
<evidence type="ECO:0000256" key="1">
    <source>
        <dbReference type="ARBA" id="ARBA00004571"/>
    </source>
</evidence>
<dbReference type="GO" id="GO:0044718">
    <property type="term" value="P:siderophore transmembrane transport"/>
    <property type="evidence" value="ECO:0007669"/>
    <property type="project" value="TreeGrafter"/>
</dbReference>
<name>A0A8J7M347_9BACT</name>
<dbReference type="RefSeq" id="WP_199386939.1">
    <property type="nucleotide sequence ID" value="NZ_JAEMHM010000030.1"/>
</dbReference>
<feature type="chain" id="PRO_5035312293" evidence="12">
    <location>
        <begin position="37"/>
        <end position="702"/>
    </location>
</feature>
<dbReference type="InterPro" id="IPR036942">
    <property type="entry name" value="Beta-barrel_TonB_sf"/>
</dbReference>
<evidence type="ECO:0000256" key="3">
    <source>
        <dbReference type="ARBA" id="ARBA00022452"/>
    </source>
</evidence>
<feature type="domain" description="TonB-dependent receptor-like beta-barrel" evidence="13">
    <location>
        <begin position="272"/>
        <end position="661"/>
    </location>
</feature>
<keyword evidence="7 10" id="KW-0472">Membrane</keyword>
<dbReference type="Gene3D" id="2.170.130.10">
    <property type="entry name" value="TonB-dependent receptor, plug domain"/>
    <property type="match status" value="1"/>
</dbReference>
<protein>
    <submittedName>
        <fullName evidence="15">TonB-dependent receptor</fullName>
    </submittedName>
</protein>
<proteinExistence type="inferred from homology"/>
<keyword evidence="9 10" id="KW-0998">Cell outer membrane</keyword>